<keyword evidence="2" id="KW-0547">Nucleotide-binding</keyword>
<feature type="transmembrane region" description="Helical" evidence="6">
    <location>
        <begin position="202"/>
        <end position="222"/>
    </location>
</feature>
<feature type="domain" description="Histidine kinase" evidence="7">
    <location>
        <begin position="671"/>
        <end position="768"/>
    </location>
</feature>
<evidence type="ECO:0000256" key="2">
    <source>
        <dbReference type="ARBA" id="ARBA00022741"/>
    </source>
</evidence>
<dbReference type="GO" id="GO:0000160">
    <property type="term" value="P:phosphorelay signal transduction system"/>
    <property type="evidence" value="ECO:0007669"/>
    <property type="project" value="UniProtKB-KW"/>
</dbReference>
<feature type="transmembrane region" description="Helical" evidence="6">
    <location>
        <begin position="167"/>
        <end position="190"/>
    </location>
</feature>
<dbReference type="InterPro" id="IPR036890">
    <property type="entry name" value="HATPase_C_sf"/>
</dbReference>
<reference evidence="8 9" key="1">
    <citation type="submission" date="2019-12" db="EMBL/GenBank/DDBJ databases">
        <title>Paenibacillus sp. nov. sp. isolated from soil.</title>
        <authorList>
            <person name="Kim J."/>
            <person name="Jeong S.E."/>
            <person name="Jung H.S."/>
            <person name="Jeon C.O."/>
        </authorList>
    </citation>
    <scope>NUCLEOTIDE SEQUENCE [LARGE SCALE GENOMIC DNA]</scope>
    <source>
        <strain evidence="8 9">5J-6</strain>
    </source>
</reference>
<dbReference type="Gene3D" id="3.30.565.10">
    <property type="entry name" value="Histidine kinase-like ATPase, C-terminal domain"/>
    <property type="match status" value="1"/>
</dbReference>
<gene>
    <name evidence="8" type="ORF">GQF01_07925</name>
</gene>
<proteinExistence type="predicted"/>
<feature type="transmembrane region" description="Helical" evidence="6">
    <location>
        <begin position="369"/>
        <end position="388"/>
    </location>
</feature>
<keyword evidence="1" id="KW-0808">Transferase</keyword>
<dbReference type="PANTHER" id="PTHR24421">
    <property type="entry name" value="NITRATE/NITRITE SENSOR PROTEIN NARX-RELATED"/>
    <property type="match status" value="1"/>
</dbReference>
<organism evidence="8 9">
    <name type="scientific">Paenibacillus silvestris</name>
    <dbReference type="NCBI Taxonomy" id="2606219"/>
    <lineage>
        <taxon>Bacteria</taxon>
        <taxon>Bacillati</taxon>
        <taxon>Bacillota</taxon>
        <taxon>Bacilli</taxon>
        <taxon>Bacillales</taxon>
        <taxon>Paenibacillaceae</taxon>
        <taxon>Paenibacillus</taxon>
    </lineage>
</organism>
<dbReference type="GO" id="GO:0016301">
    <property type="term" value="F:kinase activity"/>
    <property type="evidence" value="ECO:0007669"/>
    <property type="project" value="UniProtKB-KW"/>
</dbReference>
<keyword evidence="9" id="KW-1185">Reference proteome</keyword>
<evidence type="ECO:0000313" key="8">
    <source>
        <dbReference type="EMBL" id="MZQ82064.1"/>
    </source>
</evidence>
<evidence type="ECO:0000256" key="3">
    <source>
        <dbReference type="ARBA" id="ARBA00022777"/>
    </source>
</evidence>
<accession>A0A6L8UW10</accession>
<feature type="transmembrane region" description="Helical" evidence="6">
    <location>
        <begin position="269"/>
        <end position="292"/>
    </location>
</feature>
<dbReference type="InterPro" id="IPR036034">
    <property type="entry name" value="PDZ_sf"/>
</dbReference>
<dbReference type="Proteomes" id="UP000481087">
    <property type="component" value="Unassembled WGS sequence"/>
</dbReference>
<dbReference type="SMART" id="SM00387">
    <property type="entry name" value="HATPase_c"/>
    <property type="match status" value="1"/>
</dbReference>
<evidence type="ECO:0000256" key="6">
    <source>
        <dbReference type="SAM" id="Phobius"/>
    </source>
</evidence>
<evidence type="ECO:0000256" key="4">
    <source>
        <dbReference type="ARBA" id="ARBA00022840"/>
    </source>
</evidence>
<dbReference type="SUPFAM" id="SSF55874">
    <property type="entry name" value="ATPase domain of HSP90 chaperone/DNA topoisomerase II/histidine kinase"/>
    <property type="match status" value="1"/>
</dbReference>
<dbReference type="InterPro" id="IPR005467">
    <property type="entry name" value="His_kinase_dom"/>
</dbReference>
<keyword evidence="6" id="KW-0472">Membrane</keyword>
<dbReference type="SUPFAM" id="SSF50156">
    <property type="entry name" value="PDZ domain-like"/>
    <property type="match status" value="1"/>
</dbReference>
<evidence type="ECO:0000313" key="9">
    <source>
        <dbReference type="Proteomes" id="UP000481087"/>
    </source>
</evidence>
<dbReference type="EMBL" id="WTUZ01000010">
    <property type="protein sequence ID" value="MZQ82064.1"/>
    <property type="molecule type" value="Genomic_DNA"/>
</dbReference>
<keyword evidence="5" id="KW-0902">Two-component regulatory system</keyword>
<name>A0A6L8UW10_9BACL</name>
<dbReference type="PROSITE" id="PS50109">
    <property type="entry name" value="HIS_KIN"/>
    <property type="match status" value="1"/>
</dbReference>
<keyword evidence="6" id="KW-1133">Transmembrane helix</keyword>
<evidence type="ECO:0000256" key="1">
    <source>
        <dbReference type="ARBA" id="ARBA00022679"/>
    </source>
</evidence>
<keyword evidence="4" id="KW-0067">ATP-binding</keyword>
<dbReference type="CDD" id="cd16917">
    <property type="entry name" value="HATPase_UhpB-NarQ-NarX-like"/>
    <property type="match status" value="1"/>
</dbReference>
<dbReference type="GO" id="GO:0005524">
    <property type="term" value="F:ATP binding"/>
    <property type="evidence" value="ECO:0007669"/>
    <property type="project" value="UniProtKB-KW"/>
</dbReference>
<dbReference type="InterPro" id="IPR003594">
    <property type="entry name" value="HATPase_dom"/>
</dbReference>
<protein>
    <recommendedName>
        <fullName evidence="7">Histidine kinase domain-containing protein</fullName>
    </recommendedName>
</protein>
<keyword evidence="3" id="KW-0418">Kinase</keyword>
<dbReference type="InterPro" id="IPR050482">
    <property type="entry name" value="Sensor_HK_TwoCompSys"/>
</dbReference>
<evidence type="ECO:0000256" key="5">
    <source>
        <dbReference type="ARBA" id="ARBA00023012"/>
    </source>
</evidence>
<feature type="transmembrane region" description="Helical" evidence="6">
    <location>
        <begin position="234"/>
        <end position="257"/>
    </location>
</feature>
<feature type="transmembrane region" description="Helical" evidence="6">
    <location>
        <begin position="114"/>
        <end position="135"/>
    </location>
</feature>
<evidence type="ECO:0000259" key="7">
    <source>
        <dbReference type="PROSITE" id="PS50109"/>
    </source>
</evidence>
<dbReference type="PANTHER" id="PTHR24421:SF60">
    <property type="entry name" value="SENSOR HISTIDINE KINASE COMP"/>
    <property type="match status" value="1"/>
</dbReference>
<dbReference type="Pfam" id="PF02518">
    <property type="entry name" value="HATPase_c"/>
    <property type="match status" value="1"/>
</dbReference>
<feature type="transmembrane region" description="Helical" evidence="6">
    <location>
        <begin position="425"/>
        <end position="445"/>
    </location>
</feature>
<dbReference type="AlphaFoldDB" id="A0A6L8UW10"/>
<feature type="transmembrane region" description="Helical" evidence="6">
    <location>
        <begin position="142"/>
        <end position="161"/>
    </location>
</feature>
<keyword evidence="6" id="KW-0812">Transmembrane</keyword>
<feature type="transmembrane region" description="Helical" evidence="6">
    <location>
        <begin position="7"/>
        <end position="26"/>
    </location>
</feature>
<feature type="transmembrane region" description="Helical" evidence="6">
    <location>
        <begin position="334"/>
        <end position="357"/>
    </location>
</feature>
<feature type="transmembrane region" description="Helical" evidence="6">
    <location>
        <begin position="304"/>
        <end position="322"/>
    </location>
</feature>
<sequence length="768" mass="89145">MNHKLYKILLSFCLLGMQVWFLYVTFQHTFFGIQLERNEQMEWRIKSFQIEQIQSDLGLKIGDKIIYVNGKDPNENKIVRKWATIEQADTITFTRDGEQVTISLEERVQPAFDFISLFGEIICLCISFMILWKIPYSKSARILSLVFLIVGIIFMCIPPSARGDSLAKVLISNLVMIMPFIFVHFLTLFFKEKSGVSLPTTYLKYVYSFMLLSFIGRCIYFTPLDTYKFYTLDYISVLLLFMCGFLFNIGLLFYVYFKYHRENSSIQAIIKLVWFALFISSAPLAFLSFLPILFTGAPLVKPLYTGYFVVLFPLSFTYMIVTKQLFDIHILLRRILYTTLISMVPSILIVLMIALIFSKEVTVKNMSLSFLFILTTISFLLYVLEYFVTKLDAIMFPKKFYLQLALKKIARNLRTITSFRELKDIILVDIVSTLNVYGGAIVFQYPNSMETIGEGVLDLNEIEQYLRENRLDDSKYSIFVINQNEEYSCYLVTARKKTNTLLSLEERQWLSLIISYLAVSLENIYLIRKLTVKLHDLASQIPNEEAGQDVVWLRKSLFELQEQERYRIATDLHDTTMQDILLVRRRLISFINNNEDHQQVIQAIKHLDLVNESLRQSCFELNPHLLQNIGLIQTIQATLDLDIGLNEYETDFQVEGSMMIERLDIDIKKHIFRIFQELMHNAKKHSNASNVIIKLTVVENYLCLFYKDDGIGIDPQALAKDKRLLTIANSGFGLEQMKSRVLHLSGHLEFLSDKGSGVELTIRIPIPT</sequence>
<comment type="caution">
    <text evidence="8">The sequence shown here is derived from an EMBL/GenBank/DDBJ whole genome shotgun (WGS) entry which is preliminary data.</text>
</comment>